<name>A0A7J9SA14_METMI</name>
<evidence type="ECO:0000259" key="1">
    <source>
        <dbReference type="Pfam" id="PF25856"/>
    </source>
</evidence>
<sequence>MDEMKNFDLNIEKVLEDWKVYHALREIIANAIDEQSLTKTNDVEIFKDENGNYHIRDFGRGIKYQHLTQNENEEKNNNPDLVIGKFGVGLKDALATFERNGIDVLIKSKHGDITVDKSTKHGFDDILTLHAVIKKPSDNIMEGTEVILSGITDYDIKQSQNFFLKYSKNNLLESTEYGEIYDNKGEKSKIYINGLLVATEENFLFSYNITKTNSKIRKALNRERTNVGRQAYTDRIKQILLISKSERVIDRLVNDIEEDERGHSHDEIKWVEISKHACTHLNSRKNVIFLTSEQIQNNFSTVDDARSEGIKVVTIPNTVANKIKDSKDFEGNQIRGLETYFEEKNSNYEYTFIDEKDLSDEEKEIFSKTEKIINLIGGRPSILREILISETMKRDIRGYDTKGLWEPDEKRIIIRRDQLKHLESYAGVLLHELAHARSGADDVSRHFELELSALLGIIAEKIIRNS</sequence>
<gene>
    <name evidence="2" type="ORF">HNP96_000030</name>
</gene>
<dbReference type="Proteomes" id="UP000590564">
    <property type="component" value="Unassembled WGS sequence"/>
</dbReference>
<dbReference type="EMBL" id="JACHED010000001">
    <property type="protein sequence ID" value="MBB6496009.1"/>
    <property type="molecule type" value="Genomic_DNA"/>
</dbReference>
<dbReference type="SUPFAM" id="SSF55874">
    <property type="entry name" value="ATPase domain of HSP90 chaperone/DNA topoisomerase II/histidine kinase"/>
    <property type="match status" value="1"/>
</dbReference>
<feature type="domain" description="MPN635 N-terminal" evidence="1">
    <location>
        <begin position="155"/>
        <end position="245"/>
    </location>
</feature>
<evidence type="ECO:0000313" key="3">
    <source>
        <dbReference type="Proteomes" id="UP000590564"/>
    </source>
</evidence>
<dbReference type="RefSeq" id="WP_260399162.1">
    <property type="nucleotide sequence ID" value="NZ_JACHED010000001.1"/>
</dbReference>
<protein>
    <recommendedName>
        <fullName evidence="1">MPN635 N-terminal domain-containing protein</fullName>
    </recommendedName>
</protein>
<evidence type="ECO:0000313" key="2">
    <source>
        <dbReference type="EMBL" id="MBB6496009.1"/>
    </source>
</evidence>
<comment type="caution">
    <text evidence="2">The sequence shown here is derived from an EMBL/GenBank/DDBJ whole genome shotgun (WGS) entry which is preliminary data.</text>
</comment>
<accession>A0A7J9SA14</accession>
<proteinExistence type="predicted"/>
<organism evidence="2 3">
    <name type="scientific">Methanococcus maripaludis</name>
    <name type="common">Methanococcus deltae</name>
    <dbReference type="NCBI Taxonomy" id="39152"/>
    <lineage>
        <taxon>Archaea</taxon>
        <taxon>Methanobacteriati</taxon>
        <taxon>Methanobacteriota</taxon>
        <taxon>Methanomada group</taxon>
        <taxon>Methanococci</taxon>
        <taxon>Methanococcales</taxon>
        <taxon>Methanococcaceae</taxon>
        <taxon>Methanococcus</taxon>
    </lineage>
</organism>
<reference evidence="2 3" key="1">
    <citation type="submission" date="2020-08" db="EMBL/GenBank/DDBJ databases">
        <title>Genomic Encyclopedia of Type Strains, Phase IV (KMG-V): Genome sequencing to study the core and pangenomes of soil and plant-associated prokaryotes.</title>
        <authorList>
            <person name="Whitman W."/>
        </authorList>
    </citation>
    <scope>NUCLEOTIDE SEQUENCE [LARGE SCALE GENOMIC DNA]</scope>
    <source>
        <strain evidence="2 3">D1</strain>
    </source>
</reference>
<dbReference type="AlphaFoldDB" id="A0A7J9SA14"/>
<dbReference type="Gene3D" id="3.30.565.10">
    <property type="entry name" value="Histidine kinase-like ATPase, C-terminal domain"/>
    <property type="match status" value="1"/>
</dbReference>
<dbReference type="InterPro" id="IPR058987">
    <property type="entry name" value="MPN635_N"/>
</dbReference>
<dbReference type="InterPro" id="IPR036890">
    <property type="entry name" value="HATPase_C_sf"/>
</dbReference>
<dbReference type="Pfam" id="PF25856">
    <property type="entry name" value="MPN635_N"/>
    <property type="match status" value="1"/>
</dbReference>